<reference evidence="2" key="1">
    <citation type="journal article" date="2020" name="Genome Biol.">
        <title>Gamete binning: chromosome-level and haplotype-resolved genome assembly enabled by high-throughput single-cell sequencing of gamete genomes.</title>
        <authorList>
            <person name="Campoy J.A."/>
            <person name="Sun H."/>
            <person name="Goel M."/>
            <person name="Jiao W.-B."/>
            <person name="Folz-Donahue K."/>
            <person name="Wang N."/>
            <person name="Rubio M."/>
            <person name="Liu C."/>
            <person name="Kukat C."/>
            <person name="Ruiz D."/>
            <person name="Huettel B."/>
            <person name="Schneeberger K."/>
        </authorList>
    </citation>
    <scope>NUCLEOTIDE SEQUENCE [LARGE SCALE GENOMIC DNA]</scope>
    <source>
        <strain evidence="2">cv. Rojo Pasion</strain>
    </source>
</reference>
<evidence type="ECO:0008006" key="3">
    <source>
        <dbReference type="Google" id="ProtNLM"/>
    </source>
</evidence>
<name>A0A6J5WRN3_PRUAR</name>
<sequence>METPSGEISLQYIETLLLKFPFLEKINLSVSYKSTELKILSHQLKALTLNFQDDTMIKKISIETPNLVSYKHAGQELQPSFSLNSMKLEP</sequence>
<dbReference type="Proteomes" id="UP000507245">
    <property type="component" value="Unassembled WGS sequence"/>
</dbReference>
<proteinExistence type="predicted"/>
<dbReference type="AlphaFoldDB" id="A0A6J5WRN3"/>
<evidence type="ECO:0000313" key="2">
    <source>
        <dbReference type="Proteomes" id="UP000507245"/>
    </source>
</evidence>
<accession>A0A6J5WRN3</accession>
<keyword evidence="2" id="KW-1185">Reference proteome</keyword>
<organism evidence="1 2">
    <name type="scientific">Prunus armeniaca</name>
    <name type="common">Apricot</name>
    <name type="synonym">Armeniaca vulgaris</name>
    <dbReference type="NCBI Taxonomy" id="36596"/>
    <lineage>
        <taxon>Eukaryota</taxon>
        <taxon>Viridiplantae</taxon>
        <taxon>Streptophyta</taxon>
        <taxon>Embryophyta</taxon>
        <taxon>Tracheophyta</taxon>
        <taxon>Spermatophyta</taxon>
        <taxon>Magnoliopsida</taxon>
        <taxon>eudicotyledons</taxon>
        <taxon>Gunneridae</taxon>
        <taxon>Pentapetalae</taxon>
        <taxon>rosids</taxon>
        <taxon>fabids</taxon>
        <taxon>Rosales</taxon>
        <taxon>Rosaceae</taxon>
        <taxon>Amygdaloideae</taxon>
        <taxon>Amygdaleae</taxon>
        <taxon>Prunus</taxon>
    </lineage>
</organism>
<dbReference type="EMBL" id="CAEKKB010000003">
    <property type="protein sequence ID" value="CAB4302973.1"/>
    <property type="molecule type" value="Genomic_DNA"/>
</dbReference>
<protein>
    <recommendedName>
        <fullName evidence="3">FBD domain-containing protein</fullName>
    </recommendedName>
</protein>
<gene>
    <name evidence="1" type="ORF">ORAREDHAP_LOCUS18884</name>
</gene>
<evidence type="ECO:0000313" key="1">
    <source>
        <dbReference type="EMBL" id="CAB4302973.1"/>
    </source>
</evidence>